<dbReference type="AlphaFoldDB" id="A0A7G9RF22"/>
<reference evidence="2 3" key="1">
    <citation type="submission" date="2020-08" db="EMBL/GenBank/DDBJ databases">
        <title>Genome sequence of Nocardioides mesophilus KACC 16243T.</title>
        <authorList>
            <person name="Hyun D.-W."/>
            <person name="Bae J.-W."/>
        </authorList>
    </citation>
    <scope>NUCLEOTIDE SEQUENCE [LARGE SCALE GENOMIC DNA]</scope>
    <source>
        <strain evidence="2 3">KACC 16243</strain>
    </source>
</reference>
<dbReference type="InterPro" id="IPR034660">
    <property type="entry name" value="DinB/YfiT-like"/>
</dbReference>
<dbReference type="Proteomes" id="UP000515947">
    <property type="component" value="Chromosome"/>
</dbReference>
<keyword evidence="2" id="KW-0413">Isomerase</keyword>
<dbReference type="Gene3D" id="1.20.120.450">
    <property type="entry name" value="dinb family like domain"/>
    <property type="match status" value="1"/>
</dbReference>
<keyword evidence="2" id="KW-0670">Pyruvate</keyword>
<evidence type="ECO:0000259" key="1">
    <source>
        <dbReference type="Pfam" id="PF11716"/>
    </source>
</evidence>
<gene>
    <name evidence="2" type="ORF">H9L09_07555</name>
</gene>
<feature type="domain" description="Mycothiol-dependent maleylpyruvate isomerase metal-binding" evidence="1">
    <location>
        <begin position="21"/>
        <end position="159"/>
    </location>
</feature>
<dbReference type="SUPFAM" id="SSF109854">
    <property type="entry name" value="DinB/YfiT-like putative metalloenzymes"/>
    <property type="match status" value="1"/>
</dbReference>
<dbReference type="GO" id="GO:0046872">
    <property type="term" value="F:metal ion binding"/>
    <property type="evidence" value="ECO:0007669"/>
    <property type="project" value="InterPro"/>
</dbReference>
<dbReference type="RefSeq" id="WP_187580037.1">
    <property type="nucleotide sequence ID" value="NZ_CP060713.1"/>
</dbReference>
<dbReference type="GO" id="GO:0016853">
    <property type="term" value="F:isomerase activity"/>
    <property type="evidence" value="ECO:0007669"/>
    <property type="project" value="UniProtKB-KW"/>
</dbReference>
<keyword evidence="3" id="KW-1185">Reference proteome</keyword>
<evidence type="ECO:0000313" key="2">
    <source>
        <dbReference type="EMBL" id="QNN54197.1"/>
    </source>
</evidence>
<name>A0A7G9RF22_9ACTN</name>
<dbReference type="EMBL" id="CP060713">
    <property type="protein sequence ID" value="QNN54197.1"/>
    <property type="molecule type" value="Genomic_DNA"/>
</dbReference>
<dbReference type="InterPro" id="IPR024344">
    <property type="entry name" value="MDMPI_metal-binding"/>
</dbReference>
<protein>
    <submittedName>
        <fullName evidence="2">Maleylpyruvate isomerase N-terminal domain-containing protein</fullName>
    </submittedName>
</protein>
<organism evidence="2 3">
    <name type="scientific">Nocardioides mesophilus</name>
    <dbReference type="NCBI Taxonomy" id="433659"/>
    <lineage>
        <taxon>Bacteria</taxon>
        <taxon>Bacillati</taxon>
        <taxon>Actinomycetota</taxon>
        <taxon>Actinomycetes</taxon>
        <taxon>Propionibacteriales</taxon>
        <taxon>Nocardioidaceae</taxon>
        <taxon>Nocardioides</taxon>
    </lineage>
</organism>
<accession>A0A7G9RF22</accession>
<evidence type="ECO:0000313" key="3">
    <source>
        <dbReference type="Proteomes" id="UP000515947"/>
    </source>
</evidence>
<dbReference type="KEGG" id="nmes:H9L09_07555"/>
<proteinExistence type="predicted"/>
<sequence>MSRREIFVEAADVALPLVEHELVAKRWTEPSALPRMSVGALATHLAGQVVSAHAALAAPSAASRETPLPVLEHYQRSKWVTAALDDEANVNIREGAEHTAEEGRDAVVERLQRSLASLRAWSGDTPPTVRMPWWEWSLSMDDFLLTRMLEVVVHSDDLAVSLDVPTPEFPRAVVRPVLTLLTTLAVRRHGQPAVLRALTRSERAPASLAVF</sequence>
<dbReference type="Pfam" id="PF11716">
    <property type="entry name" value="MDMPI_N"/>
    <property type="match status" value="1"/>
</dbReference>